<dbReference type="SUPFAM" id="SSF54211">
    <property type="entry name" value="Ribosomal protein S5 domain 2-like"/>
    <property type="match status" value="1"/>
</dbReference>
<dbReference type="InterPro" id="IPR014721">
    <property type="entry name" value="Ribsml_uS5_D2-typ_fold_subgr"/>
</dbReference>
<dbReference type="GO" id="GO:0006695">
    <property type="term" value="P:cholesterol biosynthetic process"/>
    <property type="evidence" value="ECO:0007669"/>
    <property type="project" value="TreeGrafter"/>
</dbReference>
<dbReference type="Gene3D" id="3.30.230.10">
    <property type="match status" value="1"/>
</dbReference>
<dbReference type="UniPathway" id="UPA00057">
    <property type="reaction ID" value="UER00098"/>
</dbReference>
<keyword evidence="2" id="KW-0808">Transferase</keyword>
<dbReference type="GO" id="GO:0019287">
    <property type="term" value="P:isopentenyl diphosphate biosynthetic process, mevalonate pathway"/>
    <property type="evidence" value="ECO:0007669"/>
    <property type="project" value="UniProtKB-UniPathway"/>
</dbReference>
<dbReference type="STRING" id="67767.A0A0J7K2W3"/>
<dbReference type="EMBL" id="LBMM01015520">
    <property type="protein sequence ID" value="KMQ84773.1"/>
    <property type="molecule type" value="Genomic_DNA"/>
</dbReference>
<dbReference type="GO" id="GO:0005524">
    <property type="term" value="F:ATP binding"/>
    <property type="evidence" value="ECO:0007669"/>
    <property type="project" value="InterPro"/>
</dbReference>
<dbReference type="OrthoDB" id="7552381at2759"/>
<dbReference type="InterPro" id="IPR036554">
    <property type="entry name" value="GHMP_kinase_C_sf"/>
</dbReference>
<proteinExistence type="predicted"/>
<protein>
    <submittedName>
        <fullName evidence="5">Mevalonate kinase</fullName>
    </submittedName>
</protein>
<dbReference type="GO" id="GO:0005829">
    <property type="term" value="C:cytosol"/>
    <property type="evidence" value="ECO:0007669"/>
    <property type="project" value="TreeGrafter"/>
</dbReference>
<keyword evidence="6" id="KW-1185">Reference proteome</keyword>
<dbReference type="PANTHER" id="PTHR43290">
    <property type="entry name" value="MEVALONATE KINASE"/>
    <property type="match status" value="1"/>
</dbReference>
<evidence type="ECO:0000313" key="5">
    <source>
        <dbReference type="EMBL" id="KMQ84773.1"/>
    </source>
</evidence>
<dbReference type="Proteomes" id="UP000036403">
    <property type="component" value="Unassembled WGS sequence"/>
</dbReference>
<dbReference type="PANTHER" id="PTHR43290:SF2">
    <property type="entry name" value="MEVALONATE KINASE"/>
    <property type="match status" value="1"/>
</dbReference>
<organism evidence="5 6">
    <name type="scientific">Lasius niger</name>
    <name type="common">Black garden ant</name>
    <dbReference type="NCBI Taxonomy" id="67767"/>
    <lineage>
        <taxon>Eukaryota</taxon>
        <taxon>Metazoa</taxon>
        <taxon>Ecdysozoa</taxon>
        <taxon>Arthropoda</taxon>
        <taxon>Hexapoda</taxon>
        <taxon>Insecta</taxon>
        <taxon>Pterygota</taxon>
        <taxon>Neoptera</taxon>
        <taxon>Endopterygota</taxon>
        <taxon>Hymenoptera</taxon>
        <taxon>Apocrita</taxon>
        <taxon>Aculeata</taxon>
        <taxon>Formicoidea</taxon>
        <taxon>Formicidae</taxon>
        <taxon>Formicinae</taxon>
        <taxon>Lasius</taxon>
        <taxon>Lasius</taxon>
    </lineage>
</organism>
<dbReference type="GO" id="GO:0004496">
    <property type="term" value="F:mevalonate kinase activity"/>
    <property type="evidence" value="ECO:0007669"/>
    <property type="project" value="InterPro"/>
</dbReference>
<evidence type="ECO:0000313" key="6">
    <source>
        <dbReference type="Proteomes" id="UP000036403"/>
    </source>
</evidence>
<evidence type="ECO:0000256" key="1">
    <source>
        <dbReference type="ARBA" id="ARBA00022490"/>
    </source>
</evidence>
<dbReference type="PaxDb" id="67767-A0A0J7K2W3"/>
<dbReference type="InterPro" id="IPR020568">
    <property type="entry name" value="Ribosomal_Su5_D2-typ_SF"/>
</dbReference>
<dbReference type="PRINTS" id="PR00959">
    <property type="entry name" value="MEVGALKINASE"/>
</dbReference>
<accession>A0A0J7K2W3</accession>
<dbReference type="InterPro" id="IPR006205">
    <property type="entry name" value="Mev_gal_kin"/>
</dbReference>
<reference evidence="5 6" key="1">
    <citation type="submission" date="2015-04" db="EMBL/GenBank/DDBJ databases">
        <title>Lasius niger genome sequencing.</title>
        <authorList>
            <person name="Konorov E.A."/>
            <person name="Nikitin M.A."/>
            <person name="Kirill M.V."/>
            <person name="Chang P."/>
        </authorList>
    </citation>
    <scope>NUCLEOTIDE SEQUENCE [LARGE SCALE GENOMIC DNA]</scope>
    <source>
        <tissue evidence="5">Whole</tissue>
    </source>
</reference>
<evidence type="ECO:0000256" key="3">
    <source>
        <dbReference type="ARBA" id="ARBA00022777"/>
    </source>
</evidence>
<dbReference type="SUPFAM" id="SSF55060">
    <property type="entry name" value="GHMP Kinase, C-terminal domain"/>
    <property type="match status" value="1"/>
</dbReference>
<evidence type="ECO:0000256" key="4">
    <source>
        <dbReference type="ARBA" id="ARBA00022842"/>
    </source>
</evidence>
<dbReference type="AlphaFoldDB" id="A0A0J7K2W3"/>
<keyword evidence="1" id="KW-0963">Cytoplasm</keyword>
<sequence>MIQFKISAPGKIVLSGDHAVMNKEKNVVMASLDLRTKLKFCELPDEQEIVKIELSKIDLSLNVPLEIVRNFSLRNDMKDMYSNTGRLLRYVKNFITVNGMWRTPEQRISLNTFFVLLLSSVYTDKLKIRSFYVCVSTELPISGGLGSSTSFAVCLAACFIHWARLQKGAHDKFDEDDLEKIRQYTTICEEYIQDYAFEFDNIVCTYGKINKFKYINFENYTKQICQDMPANMLGMTILLIDTKICRNNRERLQQMAELIQIRPEIADYILHKIDAVSQKIFDTLFDMTCSTESPNSHQEDIYDQLKEHIQKNQQLFYFYDKLLSHPRLNDICSIVENYGFAGKLTGFGGGFVYIPLPPISPPERITELLKKKLLEKNCDITKTFVGCSGVRIHD</sequence>
<gene>
    <name evidence="5" type="ORF">RF55_17145</name>
</gene>
<evidence type="ECO:0000256" key="2">
    <source>
        <dbReference type="ARBA" id="ARBA00022679"/>
    </source>
</evidence>
<comment type="caution">
    <text evidence="5">The sequence shown here is derived from an EMBL/GenBank/DDBJ whole genome shotgun (WGS) entry which is preliminary data.</text>
</comment>
<dbReference type="Gene3D" id="3.30.70.890">
    <property type="entry name" value="GHMP kinase, C-terminal domain"/>
    <property type="match status" value="1"/>
</dbReference>
<keyword evidence="4" id="KW-0460">Magnesium</keyword>
<keyword evidence="3 5" id="KW-0418">Kinase</keyword>
<name>A0A0J7K2W3_LASNI</name>